<evidence type="ECO:0000313" key="1">
    <source>
        <dbReference type="EMBL" id="EUN25455.1"/>
    </source>
</evidence>
<dbReference type="Proteomes" id="UP000054337">
    <property type="component" value="Unassembled WGS sequence"/>
</dbReference>
<organism evidence="1 2">
    <name type="scientific">Bipolaris victoriae (strain FI3)</name>
    <name type="common">Victoria blight of oats agent</name>
    <name type="synonym">Cochliobolus victoriae</name>
    <dbReference type="NCBI Taxonomy" id="930091"/>
    <lineage>
        <taxon>Eukaryota</taxon>
        <taxon>Fungi</taxon>
        <taxon>Dikarya</taxon>
        <taxon>Ascomycota</taxon>
        <taxon>Pezizomycotina</taxon>
        <taxon>Dothideomycetes</taxon>
        <taxon>Pleosporomycetidae</taxon>
        <taxon>Pleosporales</taxon>
        <taxon>Pleosporineae</taxon>
        <taxon>Pleosporaceae</taxon>
        <taxon>Bipolaris</taxon>
    </lineage>
</organism>
<name>W7EI37_BIPV3</name>
<dbReference type="RefSeq" id="XP_014555039.1">
    <property type="nucleotide sequence ID" value="XM_014699553.1"/>
</dbReference>
<reference evidence="1 2" key="1">
    <citation type="journal article" date="2013" name="PLoS Genet.">
        <title>Comparative genome structure, secondary metabolite, and effector coding capacity across Cochliobolus pathogens.</title>
        <authorList>
            <person name="Condon B.J."/>
            <person name="Leng Y."/>
            <person name="Wu D."/>
            <person name="Bushley K.E."/>
            <person name="Ohm R.A."/>
            <person name="Otillar R."/>
            <person name="Martin J."/>
            <person name="Schackwitz W."/>
            <person name="Grimwood J."/>
            <person name="MohdZainudin N."/>
            <person name="Xue C."/>
            <person name="Wang R."/>
            <person name="Manning V.A."/>
            <person name="Dhillon B."/>
            <person name="Tu Z.J."/>
            <person name="Steffenson B.J."/>
            <person name="Salamov A."/>
            <person name="Sun H."/>
            <person name="Lowry S."/>
            <person name="LaButti K."/>
            <person name="Han J."/>
            <person name="Copeland A."/>
            <person name="Lindquist E."/>
            <person name="Barry K."/>
            <person name="Schmutz J."/>
            <person name="Baker S.E."/>
            <person name="Ciuffetti L.M."/>
            <person name="Grigoriev I.V."/>
            <person name="Zhong S."/>
            <person name="Turgeon B.G."/>
        </authorList>
    </citation>
    <scope>NUCLEOTIDE SEQUENCE [LARGE SCALE GENOMIC DNA]</scope>
    <source>
        <strain evidence="1 2">FI3</strain>
    </source>
</reference>
<protein>
    <submittedName>
        <fullName evidence="1">Uncharacterized protein</fullName>
    </submittedName>
</protein>
<dbReference type="HOGENOM" id="CLU_2621874_0_0_1"/>
<dbReference type="GeneID" id="26248543"/>
<dbReference type="EMBL" id="KI968751">
    <property type="protein sequence ID" value="EUN25455.1"/>
    <property type="molecule type" value="Genomic_DNA"/>
</dbReference>
<evidence type="ECO:0000313" key="2">
    <source>
        <dbReference type="Proteomes" id="UP000054337"/>
    </source>
</evidence>
<keyword evidence="2" id="KW-1185">Reference proteome</keyword>
<proteinExistence type="predicted"/>
<feature type="non-terminal residue" evidence="1">
    <location>
        <position position="1"/>
    </location>
</feature>
<sequence length="79" mass="8830">KGIAVACVGGSLCGEGARRRWANGGGQIRWQVPYSTNIVSYIWIIRMHKTLLECLSWVVRRRGPKTIGQADAYCVLLRI</sequence>
<accession>W7EI37</accession>
<dbReference type="AlphaFoldDB" id="W7EI37"/>
<gene>
    <name evidence="1" type="ORF">COCVIDRAFT_103423</name>
</gene>